<dbReference type="RefSeq" id="WP_345730550.1">
    <property type="nucleotide sequence ID" value="NZ_BAAAYN010000031.1"/>
</dbReference>
<evidence type="ECO:0000313" key="3">
    <source>
        <dbReference type="Proteomes" id="UP001501676"/>
    </source>
</evidence>
<dbReference type="Gene3D" id="2.40.37.20">
    <property type="entry name" value="D-serine dehydratase-like domain"/>
    <property type="match status" value="1"/>
</dbReference>
<dbReference type="Proteomes" id="UP001501676">
    <property type="component" value="Unassembled WGS sequence"/>
</dbReference>
<feature type="domain" description="Alanine racemase N-terminal" evidence="1">
    <location>
        <begin position="20"/>
        <end position="277"/>
    </location>
</feature>
<dbReference type="CDD" id="cd06813">
    <property type="entry name" value="PLPDE_III_DSD_D-TA_like_2"/>
    <property type="match status" value="1"/>
</dbReference>
<sequence>MFARLEAATAHLEPPFAVLDRTAFRANAVALTRRAAGTPIRLASKSLRCRTALIEALSLDGFAGVLAYTLPEALWLAGGEGASAFSDVVVGYPSANRTALAQLAASERLAERVTLMIDSVDQLDLIDQIAPPGKRAEIQVCLDLDSSLRLGGDRMHIGVRRSPVHTPADAAVLARRVALRPGFRIAGLMSYEAQIAGVGDAPPGRFLRALAVRWMQRRSWAELLERRAKVVDAVQHSLQQVGSGPLRFVNAGGTGSVEKTAADPVVTEVAAGSGLYGPTLFDAYRAFTPRPAAMFAVQVVRRPARGWVTAAGGGWIASGPPGPDRLPTAVFPPGLRMSPTEMAGEVQTPLQGDAADEMKLGDRVWFRHAKAGELCEHVDVLHVVDGDRIVDVVPTYRGEGKAF</sequence>
<dbReference type="PANTHER" id="PTHR28004:SF2">
    <property type="entry name" value="D-SERINE DEHYDRATASE"/>
    <property type="match status" value="1"/>
</dbReference>
<comment type="caution">
    <text evidence="2">The sequence shown here is derived from an EMBL/GenBank/DDBJ whole genome shotgun (WGS) entry which is preliminary data.</text>
</comment>
<reference evidence="3" key="1">
    <citation type="journal article" date="2019" name="Int. J. Syst. Evol. Microbiol.">
        <title>The Global Catalogue of Microorganisms (GCM) 10K type strain sequencing project: providing services to taxonomists for standard genome sequencing and annotation.</title>
        <authorList>
            <consortium name="The Broad Institute Genomics Platform"/>
            <consortium name="The Broad Institute Genome Sequencing Center for Infectious Disease"/>
            <person name="Wu L."/>
            <person name="Ma J."/>
        </authorList>
    </citation>
    <scope>NUCLEOTIDE SEQUENCE [LARGE SCALE GENOMIC DNA]</scope>
    <source>
        <strain evidence="3">JCM 9458</strain>
    </source>
</reference>
<protein>
    <submittedName>
        <fullName evidence="2">Amino acid deaminase/aldolase</fullName>
    </submittedName>
</protein>
<dbReference type="EMBL" id="BAAAYN010000031">
    <property type="protein sequence ID" value="GAA3391384.1"/>
    <property type="molecule type" value="Genomic_DNA"/>
</dbReference>
<accession>A0ABP6T4F9</accession>
<dbReference type="Gene3D" id="3.20.20.10">
    <property type="entry name" value="Alanine racemase"/>
    <property type="match status" value="1"/>
</dbReference>
<dbReference type="PANTHER" id="PTHR28004">
    <property type="entry name" value="ZGC:162816-RELATED"/>
    <property type="match status" value="1"/>
</dbReference>
<proteinExistence type="predicted"/>
<organism evidence="2 3">
    <name type="scientific">Cryptosporangium minutisporangium</name>
    <dbReference type="NCBI Taxonomy" id="113569"/>
    <lineage>
        <taxon>Bacteria</taxon>
        <taxon>Bacillati</taxon>
        <taxon>Actinomycetota</taxon>
        <taxon>Actinomycetes</taxon>
        <taxon>Cryptosporangiales</taxon>
        <taxon>Cryptosporangiaceae</taxon>
        <taxon>Cryptosporangium</taxon>
    </lineage>
</organism>
<dbReference type="SUPFAM" id="SSF51419">
    <property type="entry name" value="PLP-binding barrel"/>
    <property type="match status" value="1"/>
</dbReference>
<dbReference type="InterPro" id="IPR029066">
    <property type="entry name" value="PLP-binding_barrel"/>
</dbReference>
<evidence type="ECO:0000313" key="2">
    <source>
        <dbReference type="EMBL" id="GAA3391384.1"/>
    </source>
</evidence>
<evidence type="ECO:0000259" key="1">
    <source>
        <dbReference type="Pfam" id="PF01168"/>
    </source>
</evidence>
<dbReference type="InterPro" id="IPR051466">
    <property type="entry name" value="D-amino_acid_metab_enzyme"/>
</dbReference>
<name>A0ABP6T4F9_9ACTN</name>
<dbReference type="InterPro" id="IPR042208">
    <property type="entry name" value="D-ser_dehydrat-like_sf"/>
</dbReference>
<dbReference type="InterPro" id="IPR001608">
    <property type="entry name" value="Ala_racemase_N"/>
</dbReference>
<gene>
    <name evidence="2" type="ORF">GCM10020369_49150</name>
</gene>
<dbReference type="Pfam" id="PF01168">
    <property type="entry name" value="Ala_racemase_N"/>
    <property type="match status" value="1"/>
</dbReference>
<keyword evidence="3" id="KW-1185">Reference proteome</keyword>